<dbReference type="InterPro" id="IPR020103">
    <property type="entry name" value="PsdUridine_synth_cat_dom_sf"/>
</dbReference>
<dbReference type="CDD" id="cd02869">
    <property type="entry name" value="PseudoU_synth_RluA_like"/>
    <property type="match status" value="1"/>
</dbReference>
<dbReference type="Proteomes" id="UP000033901">
    <property type="component" value="Unassembled WGS sequence"/>
</dbReference>
<dbReference type="NCBIfam" id="TIGR00005">
    <property type="entry name" value="rluA_subfam"/>
    <property type="match status" value="1"/>
</dbReference>
<protein>
    <recommendedName>
        <fullName evidence="3">Pseudouridine synthase</fullName>
        <ecNumber evidence="3">5.4.99.-</ecNumber>
    </recommendedName>
</protein>
<dbReference type="Gene3D" id="3.30.2350.10">
    <property type="entry name" value="Pseudouridine synthase"/>
    <property type="match status" value="1"/>
</dbReference>
<evidence type="ECO:0000313" key="6">
    <source>
        <dbReference type="Proteomes" id="UP000033901"/>
    </source>
</evidence>
<comment type="caution">
    <text evidence="5">The sequence shown here is derived from an EMBL/GenBank/DDBJ whole genome shotgun (WGS) entry which is preliminary data.</text>
</comment>
<evidence type="ECO:0000256" key="3">
    <source>
        <dbReference type="RuleBase" id="RU362028"/>
    </source>
</evidence>
<dbReference type="GO" id="GO:0009982">
    <property type="term" value="F:pseudouridine synthase activity"/>
    <property type="evidence" value="ECO:0007669"/>
    <property type="project" value="InterPro"/>
</dbReference>
<dbReference type="PANTHER" id="PTHR21600">
    <property type="entry name" value="MITOCHONDRIAL RNA PSEUDOURIDINE SYNTHASE"/>
    <property type="match status" value="1"/>
</dbReference>
<dbReference type="InterPro" id="IPR006224">
    <property type="entry name" value="PsdUridine_synth_RluA-like_CS"/>
</dbReference>
<dbReference type="GO" id="GO:0000455">
    <property type="term" value="P:enzyme-directed rRNA pseudouridine synthesis"/>
    <property type="evidence" value="ECO:0007669"/>
    <property type="project" value="TreeGrafter"/>
</dbReference>
<dbReference type="EMBL" id="LCIZ01000014">
    <property type="protein sequence ID" value="KKT67195.1"/>
    <property type="molecule type" value="Genomic_DNA"/>
</dbReference>
<accession>A0A0G1J7E1</accession>
<dbReference type="AlphaFoldDB" id="A0A0G1J7E1"/>
<proteinExistence type="inferred from homology"/>
<dbReference type="InterPro" id="IPR006145">
    <property type="entry name" value="PsdUridine_synth_RsuA/RluA"/>
</dbReference>
<dbReference type="Pfam" id="PF00849">
    <property type="entry name" value="PseudoU_synth_2"/>
    <property type="match status" value="1"/>
</dbReference>
<evidence type="ECO:0000256" key="2">
    <source>
        <dbReference type="PIRSR" id="PIRSR606225-1"/>
    </source>
</evidence>
<evidence type="ECO:0000256" key="1">
    <source>
        <dbReference type="ARBA" id="ARBA00010876"/>
    </source>
</evidence>
<organism evidence="5 6">
    <name type="scientific">Candidatus Curtissbacteria bacterium GW2011_GWC1_44_33</name>
    <dbReference type="NCBI Taxonomy" id="1618413"/>
    <lineage>
        <taxon>Bacteria</taxon>
        <taxon>Candidatus Curtissiibacteriota</taxon>
    </lineage>
</organism>
<evidence type="ECO:0000313" key="5">
    <source>
        <dbReference type="EMBL" id="KKT67195.1"/>
    </source>
</evidence>
<gene>
    <name evidence="5" type="primary">rluD1</name>
    <name evidence="5" type="ORF">UW61_C0014G0006</name>
</gene>
<keyword evidence="3 5" id="KW-0413">Isomerase</keyword>
<comment type="similarity">
    <text evidence="1 3">Belongs to the pseudouridine synthase RluA family.</text>
</comment>
<comment type="catalytic activity">
    <reaction evidence="3">
        <text>a uridine in RNA = a pseudouridine in RNA</text>
        <dbReference type="Rhea" id="RHEA:48348"/>
        <dbReference type="Rhea" id="RHEA-COMP:12068"/>
        <dbReference type="Rhea" id="RHEA-COMP:12069"/>
        <dbReference type="ChEBI" id="CHEBI:65314"/>
        <dbReference type="ChEBI" id="CHEBI:65315"/>
    </reaction>
</comment>
<name>A0A0G1J7E1_9BACT</name>
<dbReference type="GO" id="GO:0140098">
    <property type="term" value="F:catalytic activity, acting on RNA"/>
    <property type="evidence" value="ECO:0007669"/>
    <property type="project" value="UniProtKB-ARBA"/>
</dbReference>
<dbReference type="PROSITE" id="PS01129">
    <property type="entry name" value="PSI_RLU"/>
    <property type="match status" value="1"/>
</dbReference>
<dbReference type="InterPro" id="IPR006225">
    <property type="entry name" value="PsdUridine_synth_RluC/D"/>
</dbReference>
<dbReference type="SUPFAM" id="SSF55120">
    <property type="entry name" value="Pseudouridine synthase"/>
    <property type="match status" value="1"/>
</dbReference>
<dbReference type="EC" id="5.4.99.-" evidence="3"/>
<feature type="active site" evidence="2">
    <location>
        <position position="61"/>
    </location>
</feature>
<evidence type="ECO:0000259" key="4">
    <source>
        <dbReference type="Pfam" id="PF00849"/>
    </source>
</evidence>
<comment type="function">
    <text evidence="3">Responsible for synthesis of pseudouridine from uracil.</text>
</comment>
<feature type="domain" description="Pseudouridine synthase RsuA/RluA-like" evidence="4">
    <location>
        <begin position="12"/>
        <end position="168"/>
    </location>
</feature>
<dbReference type="PANTHER" id="PTHR21600:SF87">
    <property type="entry name" value="RNA PSEUDOURIDYLATE SYNTHASE DOMAIN-CONTAINING PROTEIN 1"/>
    <property type="match status" value="1"/>
</dbReference>
<reference evidence="5 6" key="1">
    <citation type="journal article" date="2015" name="Nature">
        <title>rRNA introns, odd ribosomes, and small enigmatic genomes across a large radiation of phyla.</title>
        <authorList>
            <person name="Brown C.T."/>
            <person name="Hug L.A."/>
            <person name="Thomas B.C."/>
            <person name="Sharon I."/>
            <person name="Castelle C.J."/>
            <person name="Singh A."/>
            <person name="Wilkins M.J."/>
            <person name="Williams K.H."/>
            <person name="Banfield J.F."/>
        </authorList>
    </citation>
    <scope>NUCLEOTIDE SEQUENCE [LARGE SCALE GENOMIC DNA]</scope>
</reference>
<sequence length="238" mass="27343">MEPKIIFEDAQLLVLDKPSGWIVNQAQTTKGQNVIQEWLGNLNFPLAKDNERRSGIVHRLDKETSGILLIAKTPEAFENLQAQFKERGVEKTYTTLVHGKIEPKNGKIEVTIGRLPWRRDRFGVLPGGREASTSYQVIDYFTRDGEEYSLVEAKPKTGRTHQIRIHLKYLGHPVVADEFYAGRKTARRDRTWCPRLFLHAKTVEFFHLEKKEMVKFSSELPGDLNSALATLEKLRETN</sequence>
<dbReference type="GO" id="GO:0003723">
    <property type="term" value="F:RNA binding"/>
    <property type="evidence" value="ECO:0007669"/>
    <property type="project" value="InterPro"/>
</dbReference>
<dbReference type="InterPro" id="IPR050188">
    <property type="entry name" value="RluA_PseudoU_synthase"/>
</dbReference>